<name>A0A1G2MD91_9BACT</name>
<protein>
    <recommendedName>
        <fullName evidence="2">Helicase HerA central domain-containing protein</fullName>
    </recommendedName>
</protein>
<sequence length="609" mass="67667">MTLFQGFSFRFCAFFLEIFGESSGKKVLTLGNSLTLGTPAHGGEPLILPASARATHLYTCGATGTGKSKFLQHLIQEDIKAWSKSNCGLIVIDPHGSLYDDLMAWLAWHPVLHNRPVIPIDLRRDDWVISYNPLKQRPAADPAVLVSQFVQAMAYVWGQSGTDETPLFERWGSTILSTLYDKRLTLLEAEHLLDGVMKQQRQSMTGNLKSRSAARNWRLADTLSPKDFESHIGSTVNRLHRFLETEALRLAFGQGGASLDLAAAIEEGHIILVSLATRGNRVSEEDAALFATLLLTDLWTAARQRPKGGGRSAPKPFYVYLDEFQNFVTPTIAKNLDQARGFGLHLTLAHQFPNQLLHTGARGKQVYDSVFVNARSKVVFGMEGEENLKPLAQSLFMGTMDPDKIKHEIYSTKVMRYVEEYRTAYSRSTGSGSGGTHQSGGASGSGSGGTTELPRAFGQRGARSRSESEFASTSESRSDSWSQSHSYGQSDSSMLIPVMDKELSSREYESLEEQLFRAMAVLHGQDQRQCVARLVGSRLPVSLYTPDMPASYATTEFVEDYIGTLFEKWPFALRTVDARRELAEREARFTEDAVRSLVDEPKTSKRRLK</sequence>
<gene>
    <name evidence="3" type="ORF">A2849_02165</name>
</gene>
<dbReference type="SUPFAM" id="SSF52540">
    <property type="entry name" value="P-loop containing nucleoside triphosphate hydrolases"/>
    <property type="match status" value="1"/>
</dbReference>
<proteinExistence type="predicted"/>
<reference evidence="3 4" key="1">
    <citation type="journal article" date="2016" name="Nat. Commun.">
        <title>Thousands of microbial genomes shed light on interconnected biogeochemical processes in an aquifer system.</title>
        <authorList>
            <person name="Anantharaman K."/>
            <person name="Brown C.T."/>
            <person name="Hug L.A."/>
            <person name="Sharon I."/>
            <person name="Castelle C.J."/>
            <person name="Probst A.J."/>
            <person name="Thomas B.C."/>
            <person name="Singh A."/>
            <person name="Wilkins M.J."/>
            <person name="Karaoz U."/>
            <person name="Brodie E.L."/>
            <person name="Williams K.H."/>
            <person name="Hubbard S.S."/>
            <person name="Banfield J.F."/>
        </authorList>
    </citation>
    <scope>NUCLEOTIDE SEQUENCE [LARGE SCALE GENOMIC DNA]</scope>
</reference>
<accession>A0A1G2MD91</accession>
<dbReference type="PANTHER" id="PTHR30121">
    <property type="entry name" value="UNCHARACTERIZED PROTEIN YJGR-RELATED"/>
    <property type="match status" value="1"/>
</dbReference>
<feature type="region of interest" description="Disordered" evidence="1">
    <location>
        <begin position="426"/>
        <end position="493"/>
    </location>
</feature>
<dbReference type="CDD" id="cd01127">
    <property type="entry name" value="TrwB_TraG_TraD_VirD4"/>
    <property type="match status" value="1"/>
</dbReference>
<dbReference type="InterPro" id="IPR027417">
    <property type="entry name" value="P-loop_NTPase"/>
</dbReference>
<dbReference type="AlphaFoldDB" id="A0A1G2MD91"/>
<organism evidence="3 4">
    <name type="scientific">Candidatus Taylorbacteria bacterium RIFCSPHIGHO2_01_FULL_51_15</name>
    <dbReference type="NCBI Taxonomy" id="1802304"/>
    <lineage>
        <taxon>Bacteria</taxon>
        <taxon>Candidatus Tayloriibacteriota</taxon>
    </lineage>
</organism>
<evidence type="ECO:0000313" key="4">
    <source>
        <dbReference type="Proteomes" id="UP000178121"/>
    </source>
</evidence>
<comment type="caution">
    <text evidence="3">The sequence shown here is derived from an EMBL/GenBank/DDBJ whole genome shotgun (WGS) entry which is preliminary data.</text>
</comment>
<feature type="domain" description="Helicase HerA central" evidence="2">
    <location>
        <begin position="55"/>
        <end position="96"/>
    </location>
</feature>
<dbReference type="EMBL" id="MHRI01000005">
    <property type="protein sequence ID" value="OHA21684.1"/>
    <property type="molecule type" value="Genomic_DNA"/>
</dbReference>
<dbReference type="Proteomes" id="UP000178121">
    <property type="component" value="Unassembled WGS sequence"/>
</dbReference>
<evidence type="ECO:0000259" key="2">
    <source>
        <dbReference type="Pfam" id="PF01935"/>
    </source>
</evidence>
<evidence type="ECO:0000313" key="3">
    <source>
        <dbReference type="EMBL" id="OHA21684.1"/>
    </source>
</evidence>
<dbReference type="Gene3D" id="3.40.50.300">
    <property type="entry name" value="P-loop containing nucleotide triphosphate hydrolases"/>
    <property type="match status" value="2"/>
</dbReference>
<dbReference type="InterPro" id="IPR051162">
    <property type="entry name" value="T4SS_component"/>
</dbReference>
<dbReference type="Pfam" id="PF01935">
    <property type="entry name" value="DUF87"/>
    <property type="match status" value="1"/>
</dbReference>
<feature type="compositionally biased region" description="Gly residues" evidence="1">
    <location>
        <begin position="431"/>
        <end position="449"/>
    </location>
</feature>
<evidence type="ECO:0000256" key="1">
    <source>
        <dbReference type="SAM" id="MobiDB-lite"/>
    </source>
</evidence>
<dbReference type="InterPro" id="IPR002789">
    <property type="entry name" value="HerA_central"/>
</dbReference>
<dbReference type="PANTHER" id="PTHR30121:SF6">
    <property type="entry name" value="SLR6007 PROTEIN"/>
    <property type="match status" value="1"/>
</dbReference>
<feature type="compositionally biased region" description="Low complexity" evidence="1">
    <location>
        <begin position="479"/>
        <end position="493"/>
    </location>
</feature>